<dbReference type="Pfam" id="PF01239">
    <property type="entry name" value="PPTA"/>
    <property type="match status" value="1"/>
</dbReference>
<reference evidence="6 7" key="1">
    <citation type="submission" date="2020-01" db="EMBL/GenBank/DDBJ databases">
        <authorList>
            <person name="Gupta K D."/>
        </authorList>
    </citation>
    <scope>NUCLEOTIDE SEQUENCE [LARGE SCALE GENOMIC DNA]</scope>
</reference>
<keyword evidence="2" id="KW-0637">Prenyltransferase</keyword>
<dbReference type="GO" id="GO:0008318">
    <property type="term" value="F:protein prenyltransferase activity"/>
    <property type="evidence" value="ECO:0007669"/>
    <property type="project" value="InterPro"/>
</dbReference>
<evidence type="ECO:0000256" key="2">
    <source>
        <dbReference type="ARBA" id="ARBA00022602"/>
    </source>
</evidence>
<feature type="compositionally biased region" description="Polar residues" evidence="5">
    <location>
        <begin position="175"/>
        <end position="185"/>
    </location>
</feature>
<dbReference type="AlphaFoldDB" id="A0A8S0W6D1"/>
<dbReference type="Proteomes" id="UP000467700">
    <property type="component" value="Unassembled WGS sequence"/>
</dbReference>
<dbReference type="SUPFAM" id="SSF48439">
    <property type="entry name" value="Protein prenylyltransferase"/>
    <property type="match status" value="1"/>
</dbReference>
<dbReference type="OrthoDB" id="1924260at2759"/>
<evidence type="ECO:0000313" key="7">
    <source>
        <dbReference type="Proteomes" id="UP000467700"/>
    </source>
</evidence>
<evidence type="ECO:0000256" key="1">
    <source>
        <dbReference type="ARBA" id="ARBA00006734"/>
    </source>
</evidence>
<organism evidence="6 7">
    <name type="scientific">Cyclocybe aegerita</name>
    <name type="common">Black poplar mushroom</name>
    <name type="synonym">Agrocybe aegerita</name>
    <dbReference type="NCBI Taxonomy" id="1973307"/>
    <lineage>
        <taxon>Eukaryota</taxon>
        <taxon>Fungi</taxon>
        <taxon>Dikarya</taxon>
        <taxon>Basidiomycota</taxon>
        <taxon>Agaricomycotina</taxon>
        <taxon>Agaricomycetes</taxon>
        <taxon>Agaricomycetidae</taxon>
        <taxon>Agaricales</taxon>
        <taxon>Agaricineae</taxon>
        <taxon>Bolbitiaceae</taxon>
        <taxon>Cyclocybe</taxon>
    </lineage>
</organism>
<keyword evidence="4" id="KW-0677">Repeat</keyword>
<evidence type="ECO:0008006" key="8">
    <source>
        <dbReference type="Google" id="ProtNLM"/>
    </source>
</evidence>
<keyword evidence="3" id="KW-0808">Transferase</keyword>
<proteinExistence type="inferred from homology"/>
<protein>
    <recommendedName>
        <fullName evidence="8">Protein prenyltransferase alpha subunit repeat-containing protein 1</fullName>
    </recommendedName>
</protein>
<name>A0A8S0W6D1_CYCAE</name>
<dbReference type="EMBL" id="CACVBS010000013">
    <property type="protein sequence ID" value="CAA7258999.1"/>
    <property type="molecule type" value="Genomic_DNA"/>
</dbReference>
<dbReference type="GO" id="GO:0005737">
    <property type="term" value="C:cytoplasm"/>
    <property type="evidence" value="ECO:0007669"/>
    <property type="project" value="TreeGrafter"/>
</dbReference>
<keyword evidence="7" id="KW-1185">Reference proteome</keyword>
<evidence type="ECO:0000313" key="6">
    <source>
        <dbReference type="EMBL" id="CAA7258999.1"/>
    </source>
</evidence>
<comment type="similarity">
    <text evidence="1">Belongs to the protein prenyltransferase subunit alpha family.</text>
</comment>
<dbReference type="PANTHER" id="PTHR11129">
    <property type="entry name" value="PROTEIN FARNESYLTRANSFERASE ALPHA SUBUNIT/RAB GERANYLGERANYL TRANSFERASE ALPHA SUBUNIT"/>
    <property type="match status" value="1"/>
</dbReference>
<feature type="region of interest" description="Disordered" evidence="5">
    <location>
        <begin position="172"/>
        <end position="200"/>
    </location>
</feature>
<gene>
    <name evidence="6" type="ORF">AAE3_LOCUS1283</name>
</gene>
<dbReference type="PANTHER" id="PTHR11129:SF3">
    <property type="entry name" value="PROTEIN PRENYLTRANSFERASE ALPHA SUBUNIT REPEAT-CONTAINING PROTEIN 1"/>
    <property type="match status" value="1"/>
</dbReference>
<evidence type="ECO:0000256" key="4">
    <source>
        <dbReference type="ARBA" id="ARBA00022737"/>
    </source>
</evidence>
<comment type="caution">
    <text evidence="6">The sequence shown here is derived from an EMBL/GenBank/DDBJ whole genome shotgun (WGS) entry which is preliminary data.</text>
</comment>
<sequence>MDPSNHYVDLVYKLCSILQGLPASIEILPGGLEEWEQFELPSDAPTPCATFPFVFVERNLGIPKKILYALYMTAMSTPWRASGSTSDKSTANKSNASTLVILLVNPAHQTALNHRKRLIQEGHLDAEKELALFELLSRGSPEVGKASMIWHHRRWCFCRVYDVFRPTAPEAAYRSRNTSSSSTEQCWPWPKSEPGMESLPKIPPSTARRELKLIQHTCETYPRNYHAWVHWHFIMNVCFTSFLISLSRSHSNFSDDKREEVLGTIIEEYVCLRHWVELHVSDYSAMHQLRQCEKLVDHLVGAGHIAEHLIKQLPLSGLVDQSLSLLASFPEHESIWMYLRISLDTSSSETQSAVLEDITSRFSSTYPAYTRHLISWFNRAHN</sequence>
<dbReference type="InterPro" id="IPR002088">
    <property type="entry name" value="Prenyl_trans_a"/>
</dbReference>
<dbReference type="Gene3D" id="1.25.40.120">
    <property type="entry name" value="Protein prenylyltransferase"/>
    <property type="match status" value="1"/>
</dbReference>
<evidence type="ECO:0000256" key="5">
    <source>
        <dbReference type="SAM" id="MobiDB-lite"/>
    </source>
</evidence>
<accession>A0A8S0W6D1</accession>
<evidence type="ECO:0000256" key="3">
    <source>
        <dbReference type="ARBA" id="ARBA00022679"/>
    </source>
</evidence>